<dbReference type="AlphaFoldDB" id="A0A2M6WKA3"/>
<feature type="transmembrane region" description="Helical" evidence="1">
    <location>
        <begin position="24"/>
        <end position="41"/>
    </location>
</feature>
<accession>A0A2M6WKA3</accession>
<comment type="caution">
    <text evidence="2">The sequence shown here is derived from an EMBL/GenBank/DDBJ whole genome shotgun (WGS) entry which is preliminary data.</text>
</comment>
<gene>
    <name evidence="2" type="ORF">COU06_01180</name>
</gene>
<organism evidence="2 3">
    <name type="scientific">Candidatus Harrisonbacteria bacterium CG10_big_fil_rev_8_21_14_0_10_38_8</name>
    <dbReference type="NCBI Taxonomy" id="1974582"/>
    <lineage>
        <taxon>Bacteria</taxon>
        <taxon>Candidatus Harrisoniibacteriota</taxon>
    </lineage>
</organism>
<proteinExistence type="predicted"/>
<feature type="transmembrane region" description="Helical" evidence="1">
    <location>
        <begin position="46"/>
        <end position="63"/>
    </location>
</feature>
<sequence>MQFQVPQFIDIEDKIVGPLTLKQFLYLSGAGGFGFILFFIVDFKIWIAMTVFLALLASSFAFLKINGRTFPLMFLAILKYLWTPKFYIWKNVTVENKKRDSLPVIKPIKITSEAQSNPLKNLLFKMKTHTVAIAKREKQIPKKVGVA</sequence>
<evidence type="ECO:0000313" key="2">
    <source>
        <dbReference type="EMBL" id="PIT93212.1"/>
    </source>
</evidence>
<keyword evidence="1" id="KW-0472">Membrane</keyword>
<name>A0A2M6WKA3_9BACT</name>
<keyword evidence="1" id="KW-0812">Transmembrane</keyword>
<dbReference type="Pfam" id="PF12666">
    <property type="entry name" value="PrgI"/>
    <property type="match status" value="1"/>
</dbReference>
<dbReference type="InterPro" id="IPR024414">
    <property type="entry name" value="Uncharacterised_PrgI"/>
</dbReference>
<evidence type="ECO:0008006" key="4">
    <source>
        <dbReference type="Google" id="ProtNLM"/>
    </source>
</evidence>
<keyword evidence="1" id="KW-1133">Transmembrane helix</keyword>
<dbReference type="EMBL" id="PFAY01000009">
    <property type="protein sequence ID" value="PIT93212.1"/>
    <property type="molecule type" value="Genomic_DNA"/>
</dbReference>
<dbReference type="Proteomes" id="UP000229112">
    <property type="component" value="Unassembled WGS sequence"/>
</dbReference>
<evidence type="ECO:0000256" key="1">
    <source>
        <dbReference type="SAM" id="Phobius"/>
    </source>
</evidence>
<reference evidence="3" key="1">
    <citation type="submission" date="2017-09" db="EMBL/GenBank/DDBJ databases">
        <title>Depth-based differentiation of microbial function through sediment-hosted aquifers and enrichment of novel symbionts in the deep terrestrial subsurface.</title>
        <authorList>
            <person name="Probst A.J."/>
            <person name="Ladd B."/>
            <person name="Jarett J.K."/>
            <person name="Geller-Mcgrath D.E."/>
            <person name="Sieber C.M.K."/>
            <person name="Emerson J.B."/>
            <person name="Anantharaman K."/>
            <person name="Thomas B.C."/>
            <person name="Malmstrom R."/>
            <person name="Stieglmeier M."/>
            <person name="Klingl A."/>
            <person name="Woyke T."/>
            <person name="Ryan C.M."/>
            <person name="Banfield J.F."/>
        </authorList>
    </citation>
    <scope>NUCLEOTIDE SEQUENCE [LARGE SCALE GENOMIC DNA]</scope>
</reference>
<evidence type="ECO:0000313" key="3">
    <source>
        <dbReference type="Proteomes" id="UP000229112"/>
    </source>
</evidence>
<protein>
    <recommendedName>
        <fullName evidence="4">PrgI family protein</fullName>
    </recommendedName>
</protein>